<comment type="caution">
    <text evidence="6">The sequence shown here is derived from an EMBL/GenBank/DDBJ whole genome shotgun (WGS) entry which is preliminary data.</text>
</comment>
<dbReference type="PROSITE" id="PS00041">
    <property type="entry name" value="HTH_ARAC_FAMILY_1"/>
    <property type="match status" value="1"/>
</dbReference>
<gene>
    <name evidence="6" type="ORF">A2519_12500</name>
</gene>
<dbReference type="SUPFAM" id="SSF46689">
    <property type="entry name" value="Homeodomain-like"/>
    <property type="match status" value="2"/>
</dbReference>
<feature type="domain" description="HTH araC/xylS-type" evidence="5">
    <location>
        <begin position="638"/>
        <end position="736"/>
    </location>
</feature>
<dbReference type="GO" id="GO:0043565">
    <property type="term" value="F:sequence-specific DNA binding"/>
    <property type="evidence" value="ECO:0007669"/>
    <property type="project" value="InterPro"/>
</dbReference>
<dbReference type="InterPro" id="IPR009057">
    <property type="entry name" value="Homeodomain-like_sf"/>
</dbReference>
<proteinExistence type="predicted"/>
<dbReference type="Proteomes" id="UP000179243">
    <property type="component" value="Unassembled WGS sequence"/>
</dbReference>
<evidence type="ECO:0000256" key="4">
    <source>
        <dbReference type="SAM" id="Phobius"/>
    </source>
</evidence>
<dbReference type="SMART" id="SM00342">
    <property type="entry name" value="HTH_ARAC"/>
    <property type="match status" value="1"/>
</dbReference>
<accession>A0A1F7EZH4</accession>
<feature type="transmembrane region" description="Helical" evidence="4">
    <location>
        <begin position="588"/>
        <end position="609"/>
    </location>
</feature>
<reference evidence="6 7" key="1">
    <citation type="journal article" date="2016" name="Nat. Commun.">
        <title>Thousands of microbial genomes shed light on interconnected biogeochemical processes in an aquifer system.</title>
        <authorList>
            <person name="Anantharaman K."/>
            <person name="Brown C.T."/>
            <person name="Hug L.A."/>
            <person name="Sharon I."/>
            <person name="Castelle C.J."/>
            <person name="Probst A.J."/>
            <person name="Thomas B.C."/>
            <person name="Singh A."/>
            <person name="Wilkins M.J."/>
            <person name="Karaoz U."/>
            <person name="Brodie E.L."/>
            <person name="Williams K.H."/>
            <person name="Hubbard S.S."/>
            <person name="Banfield J.F."/>
        </authorList>
    </citation>
    <scope>NUCLEOTIDE SEQUENCE [LARGE SCALE GENOMIC DNA]</scope>
</reference>
<dbReference type="InterPro" id="IPR018060">
    <property type="entry name" value="HTH_AraC"/>
</dbReference>
<dbReference type="GO" id="GO:0003700">
    <property type="term" value="F:DNA-binding transcription factor activity"/>
    <property type="evidence" value="ECO:0007669"/>
    <property type="project" value="InterPro"/>
</dbReference>
<keyword evidence="2" id="KW-0238">DNA-binding</keyword>
<dbReference type="PANTHER" id="PTHR43280:SF2">
    <property type="entry name" value="HTH-TYPE TRANSCRIPTIONAL REGULATOR EXSA"/>
    <property type="match status" value="1"/>
</dbReference>
<name>A0A1F7EZH4_UNCRA</name>
<evidence type="ECO:0000313" key="6">
    <source>
        <dbReference type="EMBL" id="OGJ99761.1"/>
    </source>
</evidence>
<protein>
    <recommendedName>
        <fullName evidence="5">HTH araC/xylS-type domain-containing protein</fullName>
    </recommendedName>
</protein>
<keyword evidence="4" id="KW-0812">Transmembrane</keyword>
<dbReference type="EMBL" id="MFYX01000159">
    <property type="protein sequence ID" value="OGJ99761.1"/>
    <property type="molecule type" value="Genomic_DNA"/>
</dbReference>
<keyword evidence="3" id="KW-0804">Transcription</keyword>
<evidence type="ECO:0000256" key="1">
    <source>
        <dbReference type="ARBA" id="ARBA00023015"/>
    </source>
</evidence>
<keyword evidence="1" id="KW-0805">Transcription regulation</keyword>
<dbReference type="PRINTS" id="PR00032">
    <property type="entry name" value="HTHARAC"/>
</dbReference>
<dbReference type="InterPro" id="IPR018062">
    <property type="entry name" value="HTH_AraC-typ_CS"/>
</dbReference>
<dbReference type="InterPro" id="IPR013783">
    <property type="entry name" value="Ig-like_fold"/>
</dbReference>
<dbReference type="PANTHER" id="PTHR43280">
    <property type="entry name" value="ARAC-FAMILY TRANSCRIPTIONAL REGULATOR"/>
    <property type="match status" value="1"/>
</dbReference>
<evidence type="ECO:0000313" key="7">
    <source>
        <dbReference type="Proteomes" id="UP000179243"/>
    </source>
</evidence>
<dbReference type="Pfam" id="PF12833">
    <property type="entry name" value="HTH_18"/>
    <property type="match status" value="1"/>
</dbReference>
<evidence type="ECO:0000256" key="3">
    <source>
        <dbReference type="ARBA" id="ARBA00023163"/>
    </source>
</evidence>
<keyword evidence="4" id="KW-0472">Membrane</keyword>
<dbReference type="PROSITE" id="PS01124">
    <property type="entry name" value="HTH_ARAC_FAMILY_2"/>
    <property type="match status" value="1"/>
</dbReference>
<evidence type="ECO:0000259" key="5">
    <source>
        <dbReference type="PROSITE" id="PS01124"/>
    </source>
</evidence>
<dbReference type="Gene3D" id="2.60.40.10">
    <property type="entry name" value="Immunoglobulins"/>
    <property type="match status" value="1"/>
</dbReference>
<dbReference type="AlphaFoldDB" id="A0A1F7EZH4"/>
<dbReference type="InterPro" id="IPR020449">
    <property type="entry name" value="Tscrpt_reg_AraC-type_HTH"/>
</dbReference>
<keyword evidence="4" id="KW-1133">Transmembrane helix</keyword>
<sequence length="738" mass="85941">MGFNNMLMTKFIFIFALLLLPCALVAKVYFHSDFEMGKTCNENEVEPGQRTIELVPNHHLEEWPLNKGRGIIEGNLPAKSETFTYDKRADNKLKGVQGIKYQHAKWVDMRFGNMSEWDVIEGSIITDGQKPIHGNSSAKIIANSRTYDEINKEIPENLTDFYIRFYVCFSEDLLDSIRSDTPLRFMRVWYRKYRLQYVALLKTKNGFSLCLFRTFKNEKGKSEIVNDKSMEIICNKEIFPMQKYSIEYHFREMSDSTGKLELWLDGLPQGAVISEHSPWREENINKLFFIKSCNQQGAYYIDDVEISDAYAGTIPEKPKNIFLPEKDRLILRSSGFIDERPKNRRVSSQWQIGEQNSWINLMYDSGEDFEHLDSIDVSDYLTTSNKYYWRLRHKNDNGSWSDWSEPTTFVHSMKTAHNISSVAPRVLDIKITDINKTKRLSDIQRDIWYDVYIYLQDPQGWSNIRYADLWLSSQSYTLGNIQNRGGDFNLENNYWVSYSIISNKIWAIGKTGHHNITGKLGLYVDDDNGEYEQNSGQGWAKARIKLLPEANPGIWTINAYVIDKDTNHSAIYRGLVHITPSSNIKKDGMFFVCFLGGILLLIAFIAYSYKKWKKKAHLQNEKNLNSLVIFSKHDNNIRKALDFIENHYKEDISLKQVAEFANVSPAWLSKIFSDGTNMTIVEYIIRLRIDESKKLLKNSTLNISEIAYNVGFQDQAYFHRIFKKMEKMTPKEYRRGQA</sequence>
<dbReference type="Gene3D" id="1.10.10.60">
    <property type="entry name" value="Homeodomain-like"/>
    <property type="match status" value="2"/>
</dbReference>
<evidence type="ECO:0000256" key="2">
    <source>
        <dbReference type="ARBA" id="ARBA00023125"/>
    </source>
</evidence>
<organism evidence="6 7">
    <name type="scientific">Candidatus Raymondbacteria bacterium RIFOXYD12_FULL_49_13</name>
    <dbReference type="NCBI Taxonomy" id="1817890"/>
    <lineage>
        <taxon>Bacteria</taxon>
        <taxon>Raymondiibacteriota</taxon>
    </lineage>
</organism>